<feature type="repeat" description="CXXCXGXG motif" evidence="8">
    <location>
        <begin position="186"/>
        <end position="193"/>
    </location>
</feature>
<dbReference type="PROSITE" id="PS00636">
    <property type="entry name" value="DNAJ_1"/>
    <property type="match status" value="1"/>
</dbReference>
<dbReference type="InterPro" id="IPR036410">
    <property type="entry name" value="HSP_DnaJ_Cys-rich_dom_sf"/>
</dbReference>
<feature type="repeat" description="CXXCXGXG motif" evidence="8">
    <location>
        <begin position="226"/>
        <end position="233"/>
    </location>
</feature>
<keyword evidence="3 8" id="KW-0863">Zinc-finger</keyword>
<proteinExistence type="inferred from homology"/>
<dbReference type="NCBIfam" id="NF008035">
    <property type="entry name" value="PRK10767.1"/>
    <property type="match status" value="1"/>
</dbReference>
<keyword evidence="1 8" id="KW-0479">Metal-binding</keyword>
<evidence type="ECO:0000259" key="10">
    <source>
        <dbReference type="PROSITE" id="PS50076"/>
    </source>
</evidence>
<comment type="function">
    <text evidence="8">Participates actively in the response to hyperosmotic and heat shock by preventing the aggregation of stress-denatured proteins and by disaggregating proteins, also in an autonomous, DnaK-independent fashion. Unfolded proteins bind initially to DnaJ; upon interaction with the DnaJ-bound protein, DnaK hydrolyzes its bound ATP, resulting in the formation of a stable complex. GrpE releases ADP from DnaK; ATP binding to DnaK triggers the release of the substrate protein, thus completing the reaction cycle. Several rounds of ATP-dependent interactions between DnaJ, DnaK and GrpE are required for fully efficient folding. Also involved, together with DnaK and GrpE, in the DNA replication of plasmids through activation of initiation proteins.</text>
</comment>
<dbReference type="PANTHER" id="PTHR43096">
    <property type="entry name" value="DNAJ HOMOLOG 1, MITOCHONDRIAL-RELATED"/>
    <property type="match status" value="1"/>
</dbReference>
<dbReference type="CDD" id="cd10747">
    <property type="entry name" value="DnaJ_C"/>
    <property type="match status" value="1"/>
</dbReference>
<evidence type="ECO:0000256" key="2">
    <source>
        <dbReference type="ARBA" id="ARBA00022737"/>
    </source>
</evidence>
<feature type="domain" description="J" evidence="10">
    <location>
        <begin position="18"/>
        <end position="80"/>
    </location>
</feature>
<dbReference type="InterPro" id="IPR008971">
    <property type="entry name" value="HSP40/DnaJ_pept-bd"/>
</dbReference>
<dbReference type="InterPro" id="IPR018253">
    <property type="entry name" value="DnaJ_domain_CS"/>
</dbReference>
<dbReference type="Pfam" id="PF00226">
    <property type="entry name" value="DnaJ"/>
    <property type="match status" value="1"/>
</dbReference>
<dbReference type="GO" id="GO:0051082">
    <property type="term" value="F:unfolded protein binding"/>
    <property type="evidence" value="ECO:0007669"/>
    <property type="project" value="UniProtKB-UniRule"/>
</dbReference>
<comment type="cofactor">
    <cofactor evidence="8">
        <name>Zn(2+)</name>
        <dbReference type="ChEBI" id="CHEBI:29105"/>
    </cofactor>
    <text evidence="8">Binds 2 Zn(2+) ions per monomer.</text>
</comment>
<accession>A0A2H0UB48</accession>
<dbReference type="InterPro" id="IPR001623">
    <property type="entry name" value="DnaJ_domain"/>
</dbReference>
<feature type="binding site" evidence="8">
    <location>
        <position position="186"/>
    </location>
    <ligand>
        <name>Zn(2+)</name>
        <dbReference type="ChEBI" id="CHEBI:29105"/>
        <label>2</label>
    </ligand>
</feature>
<feature type="repeat" description="CXXCXGXG motif" evidence="8">
    <location>
        <begin position="169"/>
        <end position="176"/>
    </location>
</feature>
<dbReference type="GO" id="GO:0005524">
    <property type="term" value="F:ATP binding"/>
    <property type="evidence" value="ECO:0007669"/>
    <property type="project" value="InterPro"/>
</dbReference>
<keyword evidence="8" id="KW-0346">Stress response</keyword>
<sequence length="376" mass="40727">MHALASVSPRTIINRMKNYYDILGVAKSATEEDIKKAFRKLAHKYHPDKKGGDEKKFKEVSEAYSVLSDKKKRAEYDTYGKTFAGGTGAGQQAGGFGGFDFSNFQGFQGFGGQGGNVEFDLGDIFGDVFGGGQARARRGRDISIDIELTFRESIFGAERRVLLSKLSTCEVCSGTGAKPGTKTITCTTCNGKGEIRESRNSFFGTVSTSRSCPKCHGRGEIPETACEVCRGEGVRKREEEIHVVVPAGVEDGEMIRMPGRGEAIPGGAAGDLYVKLHIKADSKFTREGNNLITSLPIKLSDALLGGEYRVPTLDGEETITIDGGVAHGEILRVRGKGVPYGRGTRGDLLVRIDIQFPKKLSRSARESIEKLRKEGL</sequence>
<evidence type="ECO:0000256" key="7">
    <source>
        <dbReference type="ARBA" id="ARBA00067609"/>
    </source>
</evidence>
<organism evidence="12 13">
    <name type="scientific">Candidatus Kaiserbacteria bacterium CG10_big_fil_rev_8_21_14_0_10_51_14</name>
    <dbReference type="NCBI Taxonomy" id="1974610"/>
    <lineage>
        <taxon>Bacteria</taxon>
        <taxon>Candidatus Kaiseribacteriota</taxon>
    </lineage>
</organism>
<comment type="caution">
    <text evidence="12">The sequence shown here is derived from an EMBL/GenBank/DDBJ whole genome shotgun (WGS) entry which is preliminary data.</text>
</comment>
<protein>
    <recommendedName>
        <fullName evidence="7 8">Chaperone protein DnaJ</fullName>
    </recommendedName>
</protein>
<feature type="binding site" evidence="8">
    <location>
        <position position="189"/>
    </location>
    <ligand>
        <name>Zn(2+)</name>
        <dbReference type="ChEBI" id="CHEBI:29105"/>
        <label>2</label>
    </ligand>
</feature>
<evidence type="ECO:0000259" key="11">
    <source>
        <dbReference type="PROSITE" id="PS51188"/>
    </source>
</evidence>
<dbReference type="InterPro" id="IPR036869">
    <property type="entry name" value="J_dom_sf"/>
</dbReference>
<dbReference type="InterPro" id="IPR002939">
    <property type="entry name" value="DnaJ_C"/>
</dbReference>
<comment type="subunit">
    <text evidence="8">Homodimer.</text>
</comment>
<feature type="repeat" description="CXXCXGXG motif" evidence="8">
    <location>
        <begin position="212"/>
        <end position="219"/>
    </location>
</feature>
<comment type="similarity">
    <text evidence="6 8">Belongs to the DnaJ family.</text>
</comment>
<dbReference type="GO" id="GO:0031072">
    <property type="term" value="F:heat shock protein binding"/>
    <property type="evidence" value="ECO:0007669"/>
    <property type="project" value="InterPro"/>
</dbReference>
<evidence type="ECO:0000256" key="8">
    <source>
        <dbReference type="HAMAP-Rule" id="MF_01152"/>
    </source>
</evidence>
<dbReference type="Gene3D" id="2.10.230.10">
    <property type="entry name" value="Heat shock protein DnaJ, cysteine-rich domain"/>
    <property type="match status" value="1"/>
</dbReference>
<evidence type="ECO:0000313" key="13">
    <source>
        <dbReference type="Proteomes" id="UP000231192"/>
    </source>
</evidence>
<dbReference type="Gene3D" id="1.10.287.110">
    <property type="entry name" value="DnaJ domain"/>
    <property type="match status" value="1"/>
</dbReference>
<dbReference type="EMBL" id="PFBK01000008">
    <property type="protein sequence ID" value="PIR83560.1"/>
    <property type="molecule type" value="Genomic_DNA"/>
</dbReference>
<evidence type="ECO:0000256" key="9">
    <source>
        <dbReference type="PROSITE-ProRule" id="PRU00546"/>
    </source>
</evidence>
<dbReference type="SMART" id="SM00271">
    <property type="entry name" value="DnaJ"/>
    <property type="match status" value="1"/>
</dbReference>
<dbReference type="Pfam" id="PF00684">
    <property type="entry name" value="DnaJ_CXXCXGXG"/>
    <property type="match status" value="1"/>
</dbReference>
<evidence type="ECO:0000256" key="1">
    <source>
        <dbReference type="ARBA" id="ARBA00022723"/>
    </source>
</evidence>
<gene>
    <name evidence="8 12" type="primary">dnaJ</name>
    <name evidence="12" type="ORF">COU18_02650</name>
</gene>
<dbReference type="SUPFAM" id="SSF57938">
    <property type="entry name" value="DnaJ/Hsp40 cysteine-rich domain"/>
    <property type="match status" value="1"/>
</dbReference>
<comment type="domain">
    <text evidence="8">The J domain is necessary and sufficient to stimulate DnaK ATPase activity. Zinc center 1 plays an important role in the autonomous, DnaK-independent chaperone activity of DnaJ. Zinc center 2 is essential for interaction with DnaK and for DnaJ activity.</text>
</comment>
<keyword evidence="4 8" id="KW-0862">Zinc</keyword>
<evidence type="ECO:0000256" key="6">
    <source>
        <dbReference type="ARBA" id="ARBA00061004"/>
    </source>
</evidence>
<feature type="binding site" evidence="8">
    <location>
        <position position="215"/>
    </location>
    <ligand>
        <name>Zn(2+)</name>
        <dbReference type="ChEBI" id="CHEBI:29105"/>
        <label>2</label>
    </ligand>
</feature>
<dbReference type="NCBIfam" id="TIGR02349">
    <property type="entry name" value="DnaJ_bact"/>
    <property type="match status" value="1"/>
</dbReference>
<dbReference type="FunFam" id="2.60.260.20:FF:000013">
    <property type="entry name" value="DnaJ subfamily B member 11"/>
    <property type="match status" value="1"/>
</dbReference>
<reference evidence="13" key="1">
    <citation type="submission" date="2017-09" db="EMBL/GenBank/DDBJ databases">
        <title>Depth-based differentiation of microbial function through sediment-hosted aquifers and enrichment of novel symbionts in the deep terrestrial subsurface.</title>
        <authorList>
            <person name="Probst A.J."/>
            <person name="Ladd B."/>
            <person name="Jarett J.K."/>
            <person name="Geller-Mcgrath D.E."/>
            <person name="Sieber C.M.K."/>
            <person name="Emerson J.B."/>
            <person name="Anantharaman K."/>
            <person name="Thomas B.C."/>
            <person name="Malmstrom R."/>
            <person name="Stieglmeier M."/>
            <person name="Klingl A."/>
            <person name="Woyke T."/>
            <person name="Ryan C.M."/>
            <person name="Banfield J.F."/>
        </authorList>
    </citation>
    <scope>NUCLEOTIDE SEQUENCE [LARGE SCALE GENOMIC DNA]</scope>
</reference>
<dbReference type="SUPFAM" id="SSF49493">
    <property type="entry name" value="HSP40/DnaJ peptide-binding domain"/>
    <property type="match status" value="2"/>
</dbReference>
<dbReference type="GO" id="GO:0008270">
    <property type="term" value="F:zinc ion binding"/>
    <property type="evidence" value="ECO:0007669"/>
    <property type="project" value="UniProtKB-UniRule"/>
</dbReference>
<dbReference type="PANTHER" id="PTHR43096:SF52">
    <property type="entry name" value="DNAJ HOMOLOG 1, MITOCHONDRIAL-RELATED"/>
    <property type="match status" value="1"/>
</dbReference>
<dbReference type="PROSITE" id="PS51188">
    <property type="entry name" value="ZF_CR"/>
    <property type="match status" value="1"/>
</dbReference>
<dbReference type="SUPFAM" id="SSF46565">
    <property type="entry name" value="Chaperone J-domain"/>
    <property type="match status" value="1"/>
</dbReference>
<evidence type="ECO:0000256" key="4">
    <source>
        <dbReference type="ARBA" id="ARBA00022833"/>
    </source>
</evidence>
<comment type="subcellular location">
    <subcellularLocation>
        <location evidence="8">Cytoplasm</location>
    </subcellularLocation>
</comment>
<keyword evidence="5 8" id="KW-0143">Chaperone</keyword>
<keyword evidence="8" id="KW-0235">DNA replication</keyword>
<dbReference type="CDD" id="cd06257">
    <property type="entry name" value="DnaJ"/>
    <property type="match status" value="1"/>
</dbReference>
<dbReference type="GO" id="GO:0042026">
    <property type="term" value="P:protein refolding"/>
    <property type="evidence" value="ECO:0007669"/>
    <property type="project" value="TreeGrafter"/>
</dbReference>
<dbReference type="Pfam" id="PF01556">
    <property type="entry name" value="DnaJ_C"/>
    <property type="match status" value="1"/>
</dbReference>
<dbReference type="GO" id="GO:0006260">
    <property type="term" value="P:DNA replication"/>
    <property type="evidence" value="ECO:0007669"/>
    <property type="project" value="UniProtKB-KW"/>
</dbReference>
<keyword evidence="2 8" id="KW-0677">Repeat</keyword>
<keyword evidence="8" id="KW-0963">Cytoplasm</keyword>
<dbReference type="PRINTS" id="PR00625">
    <property type="entry name" value="JDOMAIN"/>
</dbReference>
<dbReference type="HAMAP" id="MF_01152">
    <property type="entry name" value="DnaJ"/>
    <property type="match status" value="1"/>
</dbReference>
<evidence type="ECO:0000256" key="3">
    <source>
        <dbReference type="ARBA" id="ARBA00022771"/>
    </source>
</evidence>
<dbReference type="PROSITE" id="PS50076">
    <property type="entry name" value="DNAJ_2"/>
    <property type="match status" value="1"/>
</dbReference>
<dbReference type="CDD" id="cd10719">
    <property type="entry name" value="DnaJ_zf"/>
    <property type="match status" value="1"/>
</dbReference>
<dbReference type="Proteomes" id="UP000231192">
    <property type="component" value="Unassembled WGS sequence"/>
</dbReference>
<feature type="binding site" evidence="8">
    <location>
        <position position="172"/>
    </location>
    <ligand>
        <name>Zn(2+)</name>
        <dbReference type="ChEBI" id="CHEBI:29105"/>
        <label>1</label>
    </ligand>
</feature>
<dbReference type="GO" id="GO:0009408">
    <property type="term" value="P:response to heat"/>
    <property type="evidence" value="ECO:0007669"/>
    <property type="project" value="InterPro"/>
</dbReference>
<dbReference type="InterPro" id="IPR001305">
    <property type="entry name" value="HSP_DnaJ_Cys-rich_dom"/>
</dbReference>
<dbReference type="GO" id="GO:0005737">
    <property type="term" value="C:cytoplasm"/>
    <property type="evidence" value="ECO:0007669"/>
    <property type="project" value="UniProtKB-SubCell"/>
</dbReference>
<dbReference type="Gene3D" id="2.60.260.20">
    <property type="entry name" value="Urease metallochaperone UreE, N-terminal domain"/>
    <property type="match status" value="2"/>
</dbReference>
<feature type="binding site" evidence="8">
    <location>
        <position position="226"/>
    </location>
    <ligand>
        <name>Zn(2+)</name>
        <dbReference type="ChEBI" id="CHEBI:29105"/>
        <label>1</label>
    </ligand>
</feature>
<feature type="binding site" evidence="8">
    <location>
        <position position="169"/>
    </location>
    <ligand>
        <name>Zn(2+)</name>
        <dbReference type="ChEBI" id="CHEBI:29105"/>
        <label>1</label>
    </ligand>
</feature>
<feature type="binding site" evidence="8">
    <location>
        <position position="212"/>
    </location>
    <ligand>
        <name>Zn(2+)</name>
        <dbReference type="ChEBI" id="CHEBI:29105"/>
        <label>2</label>
    </ligand>
</feature>
<name>A0A2H0UB48_9BACT</name>
<feature type="binding site" evidence="8">
    <location>
        <position position="229"/>
    </location>
    <ligand>
        <name>Zn(2+)</name>
        <dbReference type="ChEBI" id="CHEBI:29105"/>
        <label>1</label>
    </ligand>
</feature>
<feature type="domain" description="CR-type" evidence="11">
    <location>
        <begin position="156"/>
        <end position="238"/>
    </location>
</feature>
<dbReference type="InterPro" id="IPR012724">
    <property type="entry name" value="DnaJ"/>
</dbReference>
<feature type="zinc finger region" description="CR-type" evidence="9">
    <location>
        <begin position="156"/>
        <end position="238"/>
    </location>
</feature>
<evidence type="ECO:0000313" key="12">
    <source>
        <dbReference type="EMBL" id="PIR83560.1"/>
    </source>
</evidence>
<evidence type="ECO:0000256" key="5">
    <source>
        <dbReference type="ARBA" id="ARBA00023186"/>
    </source>
</evidence>
<dbReference type="AlphaFoldDB" id="A0A2H0UB48"/>
<dbReference type="FunFam" id="2.10.230.10:FF:000002">
    <property type="entry name" value="Molecular chaperone DnaJ"/>
    <property type="match status" value="1"/>
</dbReference>